<evidence type="ECO:0000313" key="1">
    <source>
        <dbReference type="EMBL" id="JAH25978.1"/>
    </source>
</evidence>
<dbReference type="EMBL" id="GBXM01082599">
    <property type="protein sequence ID" value="JAH25978.1"/>
    <property type="molecule type" value="Transcribed_RNA"/>
</dbReference>
<organism evidence="1">
    <name type="scientific">Anguilla anguilla</name>
    <name type="common">European freshwater eel</name>
    <name type="synonym">Muraena anguilla</name>
    <dbReference type="NCBI Taxonomy" id="7936"/>
    <lineage>
        <taxon>Eukaryota</taxon>
        <taxon>Metazoa</taxon>
        <taxon>Chordata</taxon>
        <taxon>Craniata</taxon>
        <taxon>Vertebrata</taxon>
        <taxon>Euteleostomi</taxon>
        <taxon>Actinopterygii</taxon>
        <taxon>Neopterygii</taxon>
        <taxon>Teleostei</taxon>
        <taxon>Anguilliformes</taxon>
        <taxon>Anguillidae</taxon>
        <taxon>Anguilla</taxon>
    </lineage>
</organism>
<accession>A0A0E9RCA8</accession>
<protein>
    <submittedName>
        <fullName evidence="1">Uncharacterized protein</fullName>
    </submittedName>
</protein>
<name>A0A0E9RCA8_ANGAN</name>
<reference evidence="1" key="1">
    <citation type="submission" date="2014-11" db="EMBL/GenBank/DDBJ databases">
        <authorList>
            <person name="Amaro Gonzalez C."/>
        </authorList>
    </citation>
    <scope>NUCLEOTIDE SEQUENCE</scope>
</reference>
<sequence>MKETWCLSVPFCVGQSMCCSP</sequence>
<proteinExistence type="predicted"/>
<reference evidence="1" key="2">
    <citation type="journal article" date="2015" name="Fish Shellfish Immunol.">
        <title>Early steps in the European eel (Anguilla anguilla)-Vibrio vulnificus interaction in the gills: Role of the RtxA13 toxin.</title>
        <authorList>
            <person name="Callol A."/>
            <person name="Pajuelo D."/>
            <person name="Ebbesson L."/>
            <person name="Teles M."/>
            <person name="MacKenzie S."/>
            <person name="Amaro C."/>
        </authorList>
    </citation>
    <scope>NUCLEOTIDE SEQUENCE</scope>
</reference>
<dbReference type="AlphaFoldDB" id="A0A0E9RCA8"/>